<keyword evidence="10" id="KW-1185">Reference proteome</keyword>
<dbReference type="RefSeq" id="XP_029298355.1">
    <property type="nucleotide sequence ID" value="XM_029442495.1"/>
</dbReference>
<feature type="compositionally biased region" description="Polar residues" evidence="8">
    <location>
        <begin position="844"/>
        <end position="859"/>
    </location>
</feature>
<protein>
    <recommendedName>
        <fullName evidence="3">Protein TOPAZ1</fullName>
    </recommendedName>
    <alternativeName>
        <fullName evidence="7">Testis- and ovary-specific PAZ domain-containing protein 1</fullName>
    </alternativeName>
</protein>
<dbReference type="OrthoDB" id="8859650at2759"/>
<dbReference type="GO" id="GO:0030154">
    <property type="term" value="P:cell differentiation"/>
    <property type="evidence" value="ECO:0007669"/>
    <property type="project" value="UniProtKB-KW"/>
</dbReference>
<dbReference type="Proteomes" id="UP000504630">
    <property type="component" value="Chromosome 11"/>
</dbReference>
<feature type="region of interest" description="Disordered" evidence="8">
    <location>
        <begin position="301"/>
        <end position="329"/>
    </location>
</feature>
<feature type="region of interest" description="Disordered" evidence="8">
    <location>
        <begin position="981"/>
        <end position="1022"/>
    </location>
</feature>
<accession>A0A6J2QLT1</accession>
<keyword evidence="4" id="KW-0963">Cytoplasm</keyword>
<dbReference type="PANTHER" id="PTHR35671">
    <property type="entry name" value="PROTEIN TOPAZ1"/>
    <property type="match status" value="1"/>
</dbReference>
<evidence type="ECO:0000256" key="7">
    <source>
        <dbReference type="ARBA" id="ARBA00031943"/>
    </source>
</evidence>
<feature type="compositionally biased region" description="Polar residues" evidence="8">
    <location>
        <begin position="517"/>
        <end position="531"/>
    </location>
</feature>
<dbReference type="PANTHER" id="PTHR35671:SF1">
    <property type="entry name" value="PROTEIN TOPAZ1"/>
    <property type="match status" value="1"/>
</dbReference>
<dbReference type="InParanoid" id="A0A6J2QLT1"/>
<organism evidence="10 11">
    <name type="scientific">Cottoperca gobio</name>
    <name type="common">Frogmouth</name>
    <name type="synonym">Aphritis gobio</name>
    <dbReference type="NCBI Taxonomy" id="56716"/>
    <lineage>
        <taxon>Eukaryota</taxon>
        <taxon>Metazoa</taxon>
        <taxon>Chordata</taxon>
        <taxon>Craniata</taxon>
        <taxon>Vertebrata</taxon>
        <taxon>Euteleostomi</taxon>
        <taxon>Actinopterygii</taxon>
        <taxon>Neopterygii</taxon>
        <taxon>Teleostei</taxon>
        <taxon>Neoteleostei</taxon>
        <taxon>Acanthomorphata</taxon>
        <taxon>Eupercaria</taxon>
        <taxon>Perciformes</taxon>
        <taxon>Notothenioidei</taxon>
        <taxon>Bovichtidae</taxon>
        <taxon>Cottoperca</taxon>
    </lineage>
</organism>
<feature type="compositionally biased region" description="Basic and acidic residues" evidence="8">
    <location>
        <begin position="1007"/>
        <end position="1017"/>
    </location>
</feature>
<feature type="region of interest" description="Disordered" evidence="8">
    <location>
        <begin position="645"/>
        <end position="687"/>
    </location>
</feature>
<dbReference type="GO" id="GO:0005829">
    <property type="term" value="C:cytosol"/>
    <property type="evidence" value="ECO:0007669"/>
    <property type="project" value="UniProtKB-SubCell"/>
</dbReference>
<feature type="compositionally biased region" description="Basic and acidic residues" evidence="8">
    <location>
        <begin position="311"/>
        <end position="329"/>
    </location>
</feature>
<evidence type="ECO:0000256" key="6">
    <source>
        <dbReference type="ARBA" id="ARBA00022871"/>
    </source>
</evidence>
<dbReference type="GO" id="GO:0048137">
    <property type="term" value="P:spermatocyte division"/>
    <property type="evidence" value="ECO:0007669"/>
    <property type="project" value="TreeGrafter"/>
</dbReference>
<feature type="compositionally biased region" description="Polar residues" evidence="8">
    <location>
        <begin position="1"/>
        <end position="23"/>
    </location>
</feature>
<evidence type="ECO:0000256" key="2">
    <source>
        <dbReference type="ARBA" id="ARBA00004514"/>
    </source>
</evidence>
<name>A0A6J2QLT1_COTGO</name>
<feature type="compositionally biased region" description="Acidic residues" evidence="8">
    <location>
        <begin position="747"/>
        <end position="759"/>
    </location>
</feature>
<feature type="compositionally biased region" description="Basic and acidic residues" evidence="8">
    <location>
        <begin position="865"/>
        <end position="879"/>
    </location>
</feature>
<feature type="compositionally biased region" description="Polar residues" evidence="8">
    <location>
        <begin position="444"/>
        <end position="466"/>
    </location>
</feature>
<evidence type="ECO:0000313" key="10">
    <source>
        <dbReference type="Proteomes" id="UP000504630"/>
    </source>
</evidence>
<feature type="compositionally biased region" description="Polar residues" evidence="8">
    <location>
        <begin position="989"/>
        <end position="1006"/>
    </location>
</feature>
<dbReference type="FunCoup" id="A0A6J2QLT1">
    <property type="interactions" value="1"/>
</dbReference>
<dbReference type="InterPro" id="IPR029435">
    <property type="entry name" value="TOPAZ1_dom"/>
</dbReference>
<feature type="region of interest" description="Disordered" evidence="8">
    <location>
        <begin position="1"/>
        <end position="25"/>
    </location>
</feature>
<feature type="region of interest" description="Disordered" evidence="8">
    <location>
        <begin position="420"/>
        <end position="489"/>
    </location>
</feature>
<feature type="compositionally biased region" description="Basic and acidic residues" evidence="8">
    <location>
        <begin position="37"/>
        <end position="55"/>
    </location>
</feature>
<evidence type="ECO:0000256" key="1">
    <source>
        <dbReference type="ARBA" id="ARBA00002132"/>
    </source>
</evidence>
<comment type="subcellular location">
    <subcellularLocation>
        <location evidence="2">Cytoplasm</location>
        <location evidence="2">Cytosol</location>
    </subcellularLocation>
</comment>
<feature type="compositionally biased region" description="Low complexity" evidence="8">
    <location>
        <begin position="649"/>
        <end position="661"/>
    </location>
</feature>
<evidence type="ECO:0000256" key="3">
    <source>
        <dbReference type="ARBA" id="ARBA00016464"/>
    </source>
</evidence>
<proteinExistence type="predicted"/>
<evidence type="ECO:0000256" key="8">
    <source>
        <dbReference type="SAM" id="MobiDB-lite"/>
    </source>
</evidence>
<dbReference type="GeneID" id="115015319"/>
<evidence type="ECO:0000259" key="9">
    <source>
        <dbReference type="Pfam" id="PF14669"/>
    </source>
</evidence>
<dbReference type="KEGG" id="cgob:115015319"/>
<keyword evidence="5" id="KW-0221">Differentiation</keyword>
<dbReference type="Pfam" id="PF14669">
    <property type="entry name" value="Asp_Glu_race_2"/>
    <property type="match status" value="1"/>
</dbReference>
<comment type="function">
    <text evidence="1">Important for normal spermatogenesis and male fertility. Specifically required for progression to the post-meiotic stages of spermatocyte development. Seems to be necessary for normal expression levels of a number of testis-expressed gene transcripts, although its role in this process is unclear.</text>
</comment>
<feature type="domain" description="Protein TOPAZ1" evidence="9">
    <location>
        <begin position="1264"/>
        <end position="1437"/>
    </location>
</feature>
<dbReference type="CTD" id="375337"/>
<keyword evidence="6" id="KW-0744">Spermatogenesis</keyword>
<feature type="compositionally biased region" description="Polar residues" evidence="8">
    <location>
        <begin position="68"/>
        <end position="84"/>
    </location>
</feature>
<evidence type="ECO:0000256" key="5">
    <source>
        <dbReference type="ARBA" id="ARBA00022782"/>
    </source>
</evidence>
<feature type="compositionally biased region" description="Acidic residues" evidence="8">
    <location>
        <begin position="793"/>
        <end position="827"/>
    </location>
</feature>
<evidence type="ECO:0000256" key="4">
    <source>
        <dbReference type="ARBA" id="ARBA00022490"/>
    </source>
</evidence>
<gene>
    <name evidence="11" type="primary">topaz1</name>
</gene>
<evidence type="ECO:0000313" key="11">
    <source>
        <dbReference type="RefSeq" id="XP_029298355.1"/>
    </source>
</evidence>
<feature type="region of interest" description="Disordered" evidence="8">
    <location>
        <begin position="515"/>
        <end position="598"/>
    </location>
</feature>
<feature type="compositionally biased region" description="Polar residues" evidence="8">
    <location>
        <begin position="420"/>
        <end position="434"/>
    </location>
</feature>
<reference evidence="11" key="1">
    <citation type="submission" date="2025-08" db="UniProtKB">
        <authorList>
            <consortium name="RefSeq"/>
        </authorList>
    </citation>
    <scope>IDENTIFICATION</scope>
</reference>
<sequence>MSNISCQMELSSEGPSATKSQTADDLESNVCQFGKCKSREGNKTRGRDRGREGKVKAKSAGCEALTGQVHTRQRSIPTGLSNIDRNTHPCPSGLAGSEQKSSSCGPEQPTVEVKIKKENAITSKKIIILIDQYPMVTLCNIAQRCEAFSPDCGYVLPNVLKTKVVRCFKQDMRAEFPLGPGCLEHNKHERKIRQKKEFCPKVKSKKSIHRAQSLTEQQRRLNERTDAQTISSSATCSFLKSRTSEGSAPCSASSSLDDCTRKGECRTVIWDRDVEDDLGRGTCLIGAEIHRDKRIKLGDSVKDGMLPSAPDLERIGGKEPAKMESRDKEMSCDSQPCLERAVSGSSSFGAAVKENCAHKKPCGEIDDPTKTDATQMSPELFCQTNNVDTDELDSFTCQRVRAYFRKIQLSCARTYMSWPFSNSDRTPTARNTGSPAEPIDPSARDNSNSPLDQNQLVSSSNQTNNVVPDAPKDASSGSAHQFPHQNDENGEIILAEINGKRHGTMSSYSIEFAPQEASCTSDTDTLSNPSQRGRESGTEAVSDASSPVNRHEPDSSLSPPSPSAHALTDCETATAYSSMSSPFKHGGSSSLSATPSSLPPSPFLLKKVKGVKSADTHSVSASLTSSSTKCMVKAVEKALFSSEETQITSSSPSHNSDSFDSCQSSLLLPQDDQESGEGLLAGSSPLNHEPYYNTHPFNHVGVKEGLLHNILTETYSNEFMLSPMRSPVTSPHGHSRTSLRPRSPACSDEEEEEEDEISEDTSSHKMLPGCRMPQIVDGNNKNSKGYLEHGGEELDEVSETSSSNDEDVDDGNEEESQDGTDCEDDVEQGSNKSELLSDPKLKATRTSGALTEPCSSPSSDEVDGGDFRDGQPCSTREEESSLSGIVGSDKEAEDTRHSILDEFTAYEQDILLVDLIQDDSELFENLPQESLLKLGPNRVTKAPKSRPIGVVKMLLPRIDAASLVIKQRLTTVDHYCDSPDITEGDSRSWRPQCSSNPSTTHGNTWRATEKQNKDMSRPDANNNHVNRVLERSQPIQTVNSHNKHIPPLMTARIGPLMTKPANVTESRRQKSNAPQYCRQYFSESLSCNFKTCRFHHVPVEGDERLCIDTVTRFSTNPMCLQKAGAVFTGYYQNNSPGVYFSMMVLLSLLWTLLKAGMLSEVFSVLNVCLAHKIEPGPEFLLALFNIVREKGLMSVVPQLMQLTFKMASAGLVLSVDCFDCVKNTPEFQQTVNPNALVSVSGNDNLSTSAPFPEYLHLAHSIVEIELCTKQEDWRRMGDVFRSICQSFKHPNQVERICGRIAVVLLSESKDKLSLPFAAFAETVCQGEDEQSLIRSFLGRIGVSLMLRYHKTHQWAKGRRVVEVLSILKVNYSKLKGLFGNEDGASRCHLVTMATELLLLSGSLEGALNTLRENEWFLSSLPWPCEPADLESRTRVLMRLAERTSHRDTLEVLCNLPGLKEPNDFVDISKYGPPFNSYLQVCVDRQILPLAADTVDFMLCKKLPVDHALLQMLLYKLGKQSLWLRAREIFRHSLVMGYYPGVSAPPGFMALIVPCRLGEVELALTLEMLITVNATVIFHLSEATTSCLSITLKRTRSCESEYLAAGSRILSAACIAQPKLIVHYTAVNSSQEQVFTLDVSSARCWLRHNHLWANEVWTH</sequence>
<dbReference type="InterPro" id="IPR038952">
    <property type="entry name" value="TOPAZ1"/>
</dbReference>
<feature type="region of interest" description="Disordered" evidence="8">
    <location>
        <begin position="37"/>
        <end position="108"/>
    </location>
</feature>
<feature type="region of interest" description="Disordered" evidence="8">
    <location>
        <begin position="722"/>
        <end position="890"/>
    </location>
</feature>